<evidence type="ECO:0000313" key="2">
    <source>
        <dbReference type="Proteomes" id="UP000656319"/>
    </source>
</evidence>
<reference evidence="1 2" key="1">
    <citation type="submission" date="2020-10" db="EMBL/GenBank/DDBJ databases">
        <authorList>
            <person name="Peeters C."/>
        </authorList>
    </citation>
    <scope>NUCLEOTIDE SEQUENCE [LARGE SCALE GENOMIC DNA]</scope>
    <source>
        <strain evidence="1 2">LMG 27952</strain>
    </source>
</reference>
<dbReference type="Proteomes" id="UP000656319">
    <property type="component" value="Unassembled WGS sequence"/>
</dbReference>
<proteinExistence type="predicted"/>
<evidence type="ECO:0000313" key="1">
    <source>
        <dbReference type="EMBL" id="CAD6533009.1"/>
    </source>
</evidence>
<keyword evidence="2" id="KW-1185">Reference proteome</keyword>
<name>A0ABN7HSR5_9BURK</name>
<gene>
    <name evidence="1" type="ORF">LMG27952_02687</name>
</gene>
<organism evidence="1 2">
    <name type="scientific">Paraburkholderia hiiakae</name>
    <dbReference type="NCBI Taxonomy" id="1081782"/>
    <lineage>
        <taxon>Bacteria</taxon>
        <taxon>Pseudomonadati</taxon>
        <taxon>Pseudomonadota</taxon>
        <taxon>Betaproteobacteria</taxon>
        <taxon>Burkholderiales</taxon>
        <taxon>Burkholderiaceae</taxon>
        <taxon>Paraburkholderia</taxon>
    </lineage>
</organism>
<dbReference type="EMBL" id="CAJHCQ010000006">
    <property type="protein sequence ID" value="CAD6533009.1"/>
    <property type="molecule type" value="Genomic_DNA"/>
</dbReference>
<dbReference type="RefSeq" id="WP_268960635.1">
    <property type="nucleotide sequence ID" value="NZ_CAJHCQ010000006.1"/>
</dbReference>
<accession>A0ABN7HSR5</accession>
<protein>
    <submittedName>
        <fullName evidence="1">Uncharacterized protein</fullName>
    </submittedName>
</protein>
<sequence length="43" mass="4438">MATVTTAVAAAFIVEARGVLFAPDIVDAMHRGTPAATEPQRIA</sequence>
<comment type="caution">
    <text evidence="1">The sequence shown here is derived from an EMBL/GenBank/DDBJ whole genome shotgun (WGS) entry which is preliminary data.</text>
</comment>